<keyword evidence="14" id="KW-1185">Reference proteome</keyword>
<evidence type="ECO:0000256" key="10">
    <source>
        <dbReference type="PROSITE-ProRule" id="PRU00452"/>
    </source>
</evidence>
<dbReference type="EMBL" id="JAKELL010000005">
    <property type="protein sequence ID" value="KAH8998475.1"/>
    <property type="molecule type" value="Genomic_DNA"/>
</dbReference>
<comment type="similarity">
    <text evidence="3">Belongs to the NSE2 family.</text>
</comment>
<dbReference type="PROSITE" id="PS51044">
    <property type="entry name" value="ZF_SP_RING"/>
    <property type="match status" value="1"/>
</dbReference>
<protein>
    <recommendedName>
        <fullName evidence="12">SP-RING-type domain-containing protein</fullName>
    </recommendedName>
</protein>
<dbReference type="PANTHER" id="PTHR21330:SF1">
    <property type="entry name" value="E3 SUMO-PROTEIN LIGASE NSE2"/>
    <property type="match status" value="1"/>
</dbReference>
<comment type="caution">
    <text evidence="13">The sequence shown here is derived from an EMBL/GenBank/DDBJ whole genome shotgun (WGS) entry which is preliminary data.</text>
</comment>
<dbReference type="GO" id="GO:0000724">
    <property type="term" value="P:double-strand break repair via homologous recombination"/>
    <property type="evidence" value="ECO:0007669"/>
    <property type="project" value="InterPro"/>
</dbReference>
<keyword evidence="9" id="KW-0539">Nucleus</keyword>
<dbReference type="Gene3D" id="3.30.40.10">
    <property type="entry name" value="Zinc/RING finger domain, C3HC4 (zinc finger)"/>
    <property type="match status" value="1"/>
</dbReference>
<keyword evidence="8" id="KW-0862">Zinc</keyword>
<evidence type="ECO:0000256" key="9">
    <source>
        <dbReference type="ARBA" id="ARBA00023242"/>
    </source>
</evidence>
<dbReference type="GO" id="GO:0016925">
    <property type="term" value="P:protein sumoylation"/>
    <property type="evidence" value="ECO:0007669"/>
    <property type="project" value="TreeGrafter"/>
</dbReference>
<dbReference type="GO" id="GO:0005634">
    <property type="term" value="C:nucleus"/>
    <property type="evidence" value="ECO:0007669"/>
    <property type="project" value="UniProtKB-SubCell"/>
</dbReference>
<gene>
    <name evidence="13" type="ORF">EDB92DRAFT_1941307</name>
</gene>
<keyword evidence="5" id="KW-0479">Metal-binding</keyword>
<comment type="pathway">
    <text evidence="2">Protein modification; protein sumoylation.</text>
</comment>
<feature type="domain" description="SP-RING-type" evidence="12">
    <location>
        <begin position="242"/>
        <end position="325"/>
    </location>
</feature>
<evidence type="ECO:0000313" key="14">
    <source>
        <dbReference type="Proteomes" id="UP001201163"/>
    </source>
</evidence>
<reference evidence="13" key="1">
    <citation type="submission" date="2022-01" db="EMBL/GenBank/DDBJ databases">
        <title>Comparative genomics reveals a dynamic genome evolution in the ectomycorrhizal milk-cap (Lactarius) mushrooms.</title>
        <authorList>
            <consortium name="DOE Joint Genome Institute"/>
            <person name="Lebreton A."/>
            <person name="Tang N."/>
            <person name="Kuo A."/>
            <person name="LaButti K."/>
            <person name="Drula E."/>
            <person name="Barry K."/>
            <person name="Clum A."/>
            <person name="Lipzen A."/>
            <person name="Mousain D."/>
            <person name="Ng V."/>
            <person name="Wang R."/>
            <person name="Wang X."/>
            <person name="Dai Y."/>
            <person name="Henrissat B."/>
            <person name="Grigoriev I.V."/>
            <person name="Guerin-Laguette A."/>
            <person name="Yu F."/>
            <person name="Martin F.M."/>
        </authorList>
    </citation>
    <scope>NUCLEOTIDE SEQUENCE</scope>
    <source>
        <strain evidence="13">QP</strain>
    </source>
</reference>
<comment type="subcellular location">
    <subcellularLocation>
        <location evidence="1">Nucleus</location>
    </subcellularLocation>
</comment>
<feature type="region of interest" description="Disordered" evidence="11">
    <location>
        <begin position="1"/>
        <end position="69"/>
    </location>
</feature>
<evidence type="ECO:0000256" key="3">
    <source>
        <dbReference type="ARBA" id="ARBA00008212"/>
    </source>
</evidence>
<dbReference type="CDD" id="cd16651">
    <property type="entry name" value="SPL-RING_NSE2"/>
    <property type="match status" value="1"/>
</dbReference>
<proteinExistence type="inferred from homology"/>
<dbReference type="GO" id="GO:0008270">
    <property type="term" value="F:zinc ion binding"/>
    <property type="evidence" value="ECO:0007669"/>
    <property type="project" value="UniProtKB-KW"/>
</dbReference>
<evidence type="ECO:0000256" key="1">
    <source>
        <dbReference type="ARBA" id="ARBA00004123"/>
    </source>
</evidence>
<evidence type="ECO:0000259" key="12">
    <source>
        <dbReference type="PROSITE" id="PS51044"/>
    </source>
</evidence>
<name>A0AAD4LNK9_9AGAM</name>
<evidence type="ECO:0000256" key="6">
    <source>
        <dbReference type="ARBA" id="ARBA00022771"/>
    </source>
</evidence>
<evidence type="ECO:0000256" key="5">
    <source>
        <dbReference type="ARBA" id="ARBA00022723"/>
    </source>
</evidence>
<dbReference type="AlphaFoldDB" id="A0AAD4LNK9"/>
<evidence type="ECO:0000256" key="7">
    <source>
        <dbReference type="ARBA" id="ARBA00022786"/>
    </source>
</evidence>
<evidence type="ECO:0000256" key="11">
    <source>
        <dbReference type="SAM" id="MobiDB-lite"/>
    </source>
</evidence>
<dbReference type="PANTHER" id="PTHR21330">
    <property type="entry name" value="E3 SUMO-PROTEIN LIGASE NSE2"/>
    <property type="match status" value="1"/>
</dbReference>
<evidence type="ECO:0000256" key="8">
    <source>
        <dbReference type="ARBA" id="ARBA00022833"/>
    </source>
</evidence>
<keyword evidence="7" id="KW-0833">Ubl conjugation pathway</keyword>
<dbReference type="GO" id="GO:0061665">
    <property type="term" value="F:SUMO ligase activity"/>
    <property type="evidence" value="ECO:0007669"/>
    <property type="project" value="TreeGrafter"/>
</dbReference>
<accession>A0AAD4LNK9</accession>
<feature type="compositionally biased region" description="Acidic residues" evidence="11">
    <location>
        <begin position="29"/>
        <end position="38"/>
    </location>
</feature>
<evidence type="ECO:0000256" key="4">
    <source>
        <dbReference type="ARBA" id="ARBA00022679"/>
    </source>
</evidence>
<dbReference type="InterPro" id="IPR004181">
    <property type="entry name" value="Znf_MIZ"/>
</dbReference>
<keyword evidence="4" id="KW-0808">Transferase</keyword>
<dbReference type="Pfam" id="PF11789">
    <property type="entry name" value="zf-Nse"/>
    <property type="match status" value="1"/>
</dbReference>
<evidence type="ECO:0000313" key="13">
    <source>
        <dbReference type="EMBL" id="KAH8998475.1"/>
    </source>
</evidence>
<dbReference type="InterPro" id="IPR026846">
    <property type="entry name" value="Nse2(Mms21)"/>
</dbReference>
<keyword evidence="6 10" id="KW-0863">Zinc-finger</keyword>
<evidence type="ECO:0000256" key="2">
    <source>
        <dbReference type="ARBA" id="ARBA00004718"/>
    </source>
</evidence>
<sequence length="341" mass="38997">MPRYRRRAVEAMSDNIEEDDDATQNQEVDAVDADEDEDLQPRRPRRTQSRVVRGAPRETPVPERDEADDAQDVAAVFDETAFGNKPLNRNDGQRLHGMAADWNMIRKNLKESAFSLLTEVSTAVAEYADEDNSEKELDRLDGFMRELIDIDTEIRSHEQTLNDLHQQVVTGEEITDILERYQVQVQGKLDAHNTKTSRQKYAKSEAYAAFRQSIYEVQHPNEAMPPVVEFLPREEGDHSDDDEDDIQVGGVLQDINCPITLIPLVDPQTSSICQHSFSAQAIRQMLGPNRFTKKKCPASGCNQMICLNDLEPNKELERKVKAYQRRAQRREEDQDAEEIVE</sequence>
<dbReference type="SUPFAM" id="SSF57850">
    <property type="entry name" value="RING/U-box"/>
    <property type="match status" value="1"/>
</dbReference>
<dbReference type="Proteomes" id="UP001201163">
    <property type="component" value="Unassembled WGS sequence"/>
</dbReference>
<dbReference type="InterPro" id="IPR013083">
    <property type="entry name" value="Znf_RING/FYVE/PHD"/>
</dbReference>
<dbReference type="GO" id="GO:0030915">
    <property type="term" value="C:Smc5-Smc6 complex"/>
    <property type="evidence" value="ECO:0007669"/>
    <property type="project" value="InterPro"/>
</dbReference>
<organism evidence="13 14">
    <name type="scientific">Lactarius akahatsu</name>
    <dbReference type="NCBI Taxonomy" id="416441"/>
    <lineage>
        <taxon>Eukaryota</taxon>
        <taxon>Fungi</taxon>
        <taxon>Dikarya</taxon>
        <taxon>Basidiomycota</taxon>
        <taxon>Agaricomycotina</taxon>
        <taxon>Agaricomycetes</taxon>
        <taxon>Russulales</taxon>
        <taxon>Russulaceae</taxon>
        <taxon>Lactarius</taxon>
    </lineage>
</organism>